<organism evidence="2 3">
    <name type="scientific">Discina gigas</name>
    <dbReference type="NCBI Taxonomy" id="1032678"/>
    <lineage>
        <taxon>Eukaryota</taxon>
        <taxon>Fungi</taxon>
        <taxon>Dikarya</taxon>
        <taxon>Ascomycota</taxon>
        <taxon>Pezizomycotina</taxon>
        <taxon>Pezizomycetes</taxon>
        <taxon>Pezizales</taxon>
        <taxon>Discinaceae</taxon>
        <taxon>Discina</taxon>
    </lineage>
</organism>
<feature type="region of interest" description="Disordered" evidence="1">
    <location>
        <begin position="228"/>
        <end position="266"/>
    </location>
</feature>
<dbReference type="Proteomes" id="UP001447188">
    <property type="component" value="Unassembled WGS sequence"/>
</dbReference>
<feature type="region of interest" description="Disordered" evidence="1">
    <location>
        <begin position="649"/>
        <end position="683"/>
    </location>
</feature>
<evidence type="ECO:0000313" key="3">
    <source>
        <dbReference type="Proteomes" id="UP001447188"/>
    </source>
</evidence>
<evidence type="ECO:0000313" key="2">
    <source>
        <dbReference type="EMBL" id="KAL0633294.1"/>
    </source>
</evidence>
<feature type="compositionally biased region" description="Basic and acidic residues" evidence="1">
    <location>
        <begin position="254"/>
        <end position="266"/>
    </location>
</feature>
<gene>
    <name evidence="2" type="ORF">Q9L58_007799</name>
</gene>
<feature type="region of interest" description="Disordered" evidence="1">
    <location>
        <begin position="306"/>
        <end position="328"/>
    </location>
</feature>
<feature type="region of interest" description="Disordered" evidence="1">
    <location>
        <begin position="1"/>
        <end position="23"/>
    </location>
</feature>
<evidence type="ECO:0000256" key="1">
    <source>
        <dbReference type="SAM" id="MobiDB-lite"/>
    </source>
</evidence>
<keyword evidence="3" id="KW-1185">Reference proteome</keyword>
<dbReference type="EMBL" id="JBBBZM010000130">
    <property type="protein sequence ID" value="KAL0633294.1"/>
    <property type="molecule type" value="Genomic_DNA"/>
</dbReference>
<feature type="compositionally biased region" description="Basic residues" evidence="1">
    <location>
        <begin position="179"/>
        <end position="188"/>
    </location>
</feature>
<feature type="region of interest" description="Disordered" evidence="1">
    <location>
        <begin position="177"/>
        <end position="209"/>
    </location>
</feature>
<protein>
    <submittedName>
        <fullName evidence="2">Uncharacterized protein</fullName>
    </submittedName>
</protein>
<comment type="caution">
    <text evidence="2">The sequence shown here is derived from an EMBL/GenBank/DDBJ whole genome shotgun (WGS) entry which is preliminary data.</text>
</comment>
<sequence>MISQLRISRSRSDSRPRPIQVPGRSTRVRSLIDFYNQKALQKSSVVTSRPYNDRNRIPSDKVRSLVQNFSRAASAVSGSGPSSRDGVPRDGANSPVVLRHGRGSLATFKNGTTSPIALRGNIELVTVEREIGGASQPWEFHPRRTNTGLRTVKNWKSSRFQRSGEPIMTSETEEYVVRKSTRRKRTTRRAPVDSEEREEETLLPPKQIQPLTAPVLRALESEITRSSSLGVEISSPGDVVSDGESASSQTSESSSKKFREQEEAKKGTDIKVNIESVGLEAASQQALSTVSKRSSSWKGAFRTMRDTFRKRPSTAESSPSKLSDESAPAYKPKAIKSLIDNLTPDSPATTYLTAPDYMPDSLRAISRSPTSNVQARIQRLQMLETVASESENENILPNGIGGQRKLSEVDVDKVLQEVSDLPLSQPLEDPNTISGMGEMASWDSTIARQKKRARAHKTFSKQRRGDRLPVAGLFRPISPIQRRESPLKPVSPLRVFKEKTKTTPRETSETITITSPIKSKPSVLLTRASMDTLTSFKEPSLPGSAGSSIEAQNEETQVGASLDAVELMFESLSDLTTPPSSRPLQEVRSPTVMREMAFPPLRLRESAGDASIEKKDFFDTSIVVKPAPESQAAPEQNPVPKKRIFGDADWRTDQRMNGTKNADKTNRNLQESQESSPSSYDGQTTISMSLEQESDFAILPRQNYILPVPEADDSREEFGDMIEIEAPFLRYKVNPPPPVGTLSSIYPLYQINREFIPRYFSEGTSVIEVGVDGHDEMATRGRRRKRIGS</sequence>
<name>A0ABR3GBG4_9PEZI</name>
<feature type="compositionally biased region" description="Polar residues" evidence="1">
    <location>
        <begin position="667"/>
        <end position="683"/>
    </location>
</feature>
<reference evidence="2 3" key="1">
    <citation type="submission" date="2024-02" db="EMBL/GenBank/DDBJ databases">
        <title>Discinaceae phylogenomics.</title>
        <authorList>
            <person name="Dirks A.C."/>
            <person name="James T.Y."/>
        </authorList>
    </citation>
    <scope>NUCLEOTIDE SEQUENCE [LARGE SCALE GENOMIC DNA]</scope>
    <source>
        <strain evidence="2 3">ACD0624</strain>
    </source>
</reference>
<feature type="compositionally biased region" description="Low complexity" evidence="1">
    <location>
        <begin position="73"/>
        <end position="84"/>
    </location>
</feature>
<feature type="compositionally biased region" description="Low complexity" evidence="1">
    <location>
        <begin position="242"/>
        <end position="253"/>
    </location>
</feature>
<accession>A0ABR3GBG4</accession>
<feature type="region of interest" description="Disordered" evidence="1">
    <location>
        <begin position="73"/>
        <end position="95"/>
    </location>
</feature>
<proteinExistence type="predicted"/>